<evidence type="ECO:0000313" key="5">
    <source>
        <dbReference type="Proteomes" id="UP000037558"/>
    </source>
</evidence>
<keyword evidence="5" id="KW-1185">Reference proteome</keyword>
<dbReference type="SUPFAM" id="SSF46458">
    <property type="entry name" value="Globin-like"/>
    <property type="match status" value="1"/>
</dbReference>
<keyword evidence="1 2" id="KW-0807">Transducer</keyword>
<dbReference type="AlphaFoldDB" id="A0A0M0L5S0"/>
<dbReference type="PANTHER" id="PTHR32089:SF118">
    <property type="entry name" value="HEME-BASED AEROTACTIC TRANSDUCER HEMAT"/>
    <property type="match status" value="1"/>
</dbReference>
<dbReference type="SUPFAM" id="SSF58104">
    <property type="entry name" value="Methyl-accepting chemotaxis protein (MCP) signaling domain"/>
    <property type="match status" value="1"/>
</dbReference>
<dbReference type="InterPro" id="IPR009050">
    <property type="entry name" value="Globin-like_sf"/>
</dbReference>
<dbReference type="Proteomes" id="UP000037558">
    <property type="component" value="Unassembled WGS sequence"/>
</dbReference>
<dbReference type="GO" id="GO:0019825">
    <property type="term" value="F:oxygen binding"/>
    <property type="evidence" value="ECO:0007669"/>
    <property type="project" value="InterPro"/>
</dbReference>
<dbReference type="STRING" id="284581.AMD01_11415"/>
<accession>A0A0M0L5S0</accession>
<dbReference type="InterPro" id="IPR004089">
    <property type="entry name" value="MCPsignal_dom"/>
</dbReference>
<feature type="domain" description="Methyl-accepting transducer" evidence="3">
    <location>
        <begin position="195"/>
        <end position="423"/>
    </location>
</feature>
<dbReference type="OrthoDB" id="266313at2"/>
<evidence type="ECO:0000313" key="4">
    <source>
        <dbReference type="EMBL" id="KOO46430.1"/>
    </source>
</evidence>
<dbReference type="GO" id="GO:0007165">
    <property type="term" value="P:signal transduction"/>
    <property type="evidence" value="ECO:0007669"/>
    <property type="project" value="UniProtKB-KW"/>
</dbReference>
<dbReference type="InterPro" id="IPR012292">
    <property type="entry name" value="Globin/Proto"/>
</dbReference>
<name>A0A0M0L5S0_9BACI</name>
<comment type="caution">
    <text evidence="4">The sequence shown here is derived from an EMBL/GenBank/DDBJ whole genome shotgun (WGS) entry which is preliminary data.</text>
</comment>
<sequence>MFLRRKGKGQKDHSQELYKGTINLPADHPLWKQLKMIEFTVEDAGVLQEIKPLIVEHIGGVVEQFYRNLDHEKRLSTIIQTYSSIDKLKQTLTDHIIEMFNGQIDEAFISTRMRIAHVHVHIGLEPKWYLAAFQDLLRSFLTIYKSNTTTIDDYDRYVVATSKILNFEQQLVLEAFEKETIRIRKKQEEEKLKLVRKMEDTSNHLADISTENSASVQQLVAQSHQVVEFSQKATTLADEVEKKSQKGISQLKEQQKEMERVQTFMMTIQKEMRELHTISGKITTIVGLVTSIADQTNLLALNAAIEAARAGDAGKGFSVVASEVRKLAEQTKLSVNDVSNLIEDTNKQINEVSGYIKEIDETINQDTKNIQHLQTFFEGILSTMNVSKQHNAVVEKQIHEFDGAIQQISATVDRVSTIAQELVDMRKK</sequence>
<dbReference type="EMBL" id="LILC01000013">
    <property type="protein sequence ID" value="KOO46430.1"/>
    <property type="molecule type" value="Genomic_DNA"/>
</dbReference>
<dbReference type="PROSITE" id="PS50111">
    <property type="entry name" value="CHEMOTAXIS_TRANSDUC_2"/>
    <property type="match status" value="1"/>
</dbReference>
<protein>
    <recommendedName>
        <fullName evidence="3">Methyl-accepting transducer domain-containing protein</fullName>
    </recommendedName>
</protein>
<dbReference type="Pfam" id="PF00015">
    <property type="entry name" value="MCPsignal"/>
    <property type="match status" value="1"/>
</dbReference>
<dbReference type="InterPro" id="IPR044398">
    <property type="entry name" value="Globin-sensor_dom"/>
</dbReference>
<proteinExistence type="predicted"/>
<dbReference type="Gene3D" id="1.10.287.950">
    <property type="entry name" value="Methyl-accepting chemotaxis protein"/>
    <property type="match status" value="1"/>
</dbReference>
<dbReference type="Gene3D" id="1.10.490.10">
    <property type="entry name" value="Globins"/>
    <property type="match status" value="1"/>
</dbReference>
<evidence type="ECO:0000256" key="2">
    <source>
        <dbReference type="PROSITE-ProRule" id="PRU00284"/>
    </source>
</evidence>
<organism evidence="4 5">
    <name type="scientific">Priestia koreensis</name>
    <dbReference type="NCBI Taxonomy" id="284581"/>
    <lineage>
        <taxon>Bacteria</taxon>
        <taxon>Bacillati</taxon>
        <taxon>Bacillota</taxon>
        <taxon>Bacilli</taxon>
        <taxon>Bacillales</taxon>
        <taxon>Bacillaceae</taxon>
        <taxon>Priestia</taxon>
    </lineage>
</organism>
<evidence type="ECO:0000256" key="1">
    <source>
        <dbReference type="ARBA" id="ARBA00023224"/>
    </source>
</evidence>
<evidence type="ECO:0000259" key="3">
    <source>
        <dbReference type="PROSITE" id="PS50111"/>
    </source>
</evidence>
<dbReference type="GO" id="GO:0020037">
    <property type="term" value="F:heme binding"/>
    <property type="evidence" value="ECO:0007669"/>
    <property type="project" value="InterPro"/>
</dbReference>
<dbReference type="Pfam" id="PF11563">
    <property type="entry name" value="Protoglobin"/>
    <property type="match status" value="1"/>
</dbReference>
<dbReference type="CDD" id="cd01068">
    <property type="entry name" value="globin_sensor"/>
    <property type="match status" value="1"/>
</dbReference>
<dbReference type="GO" id="GO:0016020">
    <property type="term" value="C:membrane"/>
    <property type="evidence" value="ECO:0007669"/>
    <property type="project" value="InterPro"/>
</dbReference>
<dbReference type="PATRIC" id="fig|284581.3.peg.2397"/>
<dbReference type="PANTHER" id="PTHR32089">
    <property type="entry name" value="METHYL-ACCEPTING CHEMOTAXIS PROTEIN MCPB"/>
    <property type="match status" value="1"/>
</dbReference>
<dbReference type="CDD" id="cd11386">
    <property type="entry name" value="MCP_signal"/>
    <property type="match status" value="1"/>
</dbReference>
<dbReference type="RefSeq" id="WP_053401521.1">
    <property type="nucleotide sequence ID" value="NZ_JAUKEN010000001.1"/>
</dbReference>
<reference evidence="5" key="1">
    <citation type="submission" date="2015-08" db="EMBL/GenBank/DDBJ databases">
        <title>Fjat-14210 dsm16467.</title>
        <authorList>
            <person name="Liu B."/>
            <person name="Wang J."/>
            <person name="Zhu Y."/>
            <person name="Liu G."/>
            <person name="Chen Q."/>
            <person name="Chen Z."/>
            <person name="Lan J."/>
            <person name="Che J."/>
            <person name="Ge C."/>
            <person name="Shi H."/>
            <person name="Pan Z."/>
            <person name="Liu X."/>
        </authorList>
    </citation>
    <scope>NUCLEOTIDE SEQUENCE [LARGE SCALE GENOMIC DNA]</scope>
    <source>
        <strain evidence="5">DSM 16467</strain>
    </source>
</reference>
<dbReference type="InterPro" id="IPR039379">
    <property type="entry name" value="Protoglobin_sensor_dom"/>
</dbReference>
<gene>
    <name evidence="4" type="ORF">AMD01_11415</name>
</gene>
<dbReference type="SMART" id="SM00283">
    <property type="entry name" value="MA"/>
    <property type="match status" value="1"/>
</dbReference>